<protein>
    <submittedName>
        <fullName evidence="1">Secretory lipase</fullName>
    </submittedName>
</protein>
<dbReference type="RefSeq" id="WP_068027377.1">
    <property type="nucleotide sequence ID" value="NZ_QQAZ01000020.1"/>
</dbReference>
<name>A0A370GK47_9NOCA</name>
<dbReference type="SUPFAM" id="SSF53474">
    <property type="entry name" value="alpha/beta-Hydrolases"/>
    <property type="match status" value="1"/>
</dbReference>
<dbReference type="OrthoDB" id="9798122at2"/>
<dbReference type="Pfam" id="PF03583">
    <property type="entry name" value="LIP"/>
    <property type="match status" value="1"/>
</dbReference>
<dbReference type="EMBL" id="QQAZ01000020">
    <property type="protein sequence ID" value="RDI43596.1"/>
    <property type="molecule type" value="Genomic_DNA"/>
</dbReference>
<dbReference type="Gene3D" id="3.40.50.1820">
    <property type="entry name" value="alpha/beta hydrolase"/>
    <property type="match status" value="1"/>
</dbReference>
<organism evidence="1 2">
    <name type="scientific">Nocardia mexicana</name>
    <dbReference type="NCBI Taxonomy" id="279262"/>
    <lineage>
        <taxon>Bacteria</taxon>
        <taxon>Bacillati</taxon>
        <taxon>Actinomycetota</taxon>
        <taxon>Actinomycetes</taxon>
        <taxon>Mycobacteriales</taxon>
        <taxon>Nocardiaceae</taxon>
        <taxon>Nocardia</taxon>
    </lineage>
</organism>
<dbReference type="AlphaFoldDB" id="A0A370GK47"/>
<dbReference type="Gene3D" id="1.10.260.130">
    <property type="match status" value="1"/>
</dbReference>
<dbReference type="PIRSF" id="PIRSF029171">
    <property type="entry name" value="Esterase_LipA"/>
    <property type="match status" value="1"/>
</dbReference>
<dbReference type="PANTHER" id="PTHR34853">
    <property type="match status" value="1"/>
</dbReference>
<gene>
    <name evidence="1" type="ORF">DFR68_12063</name>
</gene>
<keyword evidence="2" id="KW-1185">Reference proteome</keyword>
<dbReference type="PANTHER" id="PTHR34853:SF1">
    <property type="entry name" value="LIPASE 5"/>
    <property type="match status" value="1"/>
</dbReference>
<dbReference type="InterPro" id="IPR029058">
    <property type="entry name" value="AB_hydrolase_fold"/>
</dbReference>
<reference evidence="1 2" key="1">
    <citation type="submission" date="2018-07" db="EMBL/GenBank/DDBJ databases">
        <title>Genomic Encyclopedia of Type Strains, Phase IV (KMG-IV): sequencing the most valuable type-strain genomes for metagenomic binning, comparative biology and taxonomic classification.</title>
        <authorList>
            <person name="Goeker M."/>
        </authorList>
    </citation>
    <scope>NUCLEOTIDE SEQUENCE [LARGE SCALE GENOMIC DNA]</scope>
    <source>
        <strain evidence="1 2">DSM 44952</strain>
    </source>
</reference>
<dbReference type="GO" id="GO:0004806">
    <property type="term" value="F:triacylglycerol lipase activity"/>
    <property type="evidence" value="ECO:0007669"/>
    <property type="project" value="InterPro"/>
</dbReference>
<comment type="caution">
    <text evidence="1">The sequence shown here is derived from an EMBL/GenBank/DDBJ whole genome shotgun (WGS) entry which is preliminary data.</text>
</comment>
<dbReference type="Proteomes" id="UP000255355">
    <property type="component" value="Unassembled WGS sequence"/>
</dbReference>
<accession>A0A370GK47</accession>
<sequence length="371" mass="40073">MNDTDFYTAPLIEDGHRPGDRLRLRKVTTPQLPGAGDAWQLVYVSSDTRGELIPASAIVIAPDIDPDLGPGPILVYYPEFRGLGGSCAPSHLLVSGQEPDTAAVAAALERGWTVAVADGEGLGITGHGPHTFLAARAAGHIVLDLARATRRLPDLDTADAPVAAWGYGDGGRAVAVAGELLHGYAPELDLRGVAAGAVASDLGALIPKLEEGPWAVLGFAGVIGLSRAYHHLPLRHVLTDEGRRIAAAAENLTAAILFDQYRQPLRHWCERPDPWNDPMWRYVLARETLAHTAPEVPLHLYHGRDDSIVPVQAGRRVFTDYHHRGAHVTWREYDADHTSTAADAITETLTRLTDYLTRPANPRRADPTSHP</sequence>
<evidence type="ECO:0000313" key="1">
    <source>
        <dbReference type="EMBL" id="RDI43596.1"/>
    </source>
</evidence>
<evidence type="ECO:0000313" key="2">
    <source>
        <dbReference type="Proteomes" id="UP000255355"/>
    </source>
</evidence>
<dbReference type="STRING" id="1210089.GCA_001613165_06088"/>
<proteinExistence type="predicted"/>
<dbReference type="GO" id="GO:0016042">
    <property type="term" value="P:lipid catabolic process"/>
    <property type="evidence" value="ECO:0007669"/>
    <property type="project" value="InterPro"/>
</dbReference>
<dbReference type="InterPro" id="IPR005152">
    <property type="entry name" value="Lipase_secreted"/>
</dbReference>